<dbReference type="AlphaFoldDB" id="A0A927E1Q3"/>
<protein>
    <submittedName>
        <fullName evidence="1">Uncharacterized protein</fullName>
    </submittedName>
</protein>
<reference evidence="1" key="1">
    <citation type="submission" date="2020-07" db="EMBL/GenBank/DDBJ databases">
        <title>Clinical and genomic characterization of carbapenemase-producing Enterobacterales causing secondary infections during the COVID-19 crisis at a New York City hospital.</title>
        <authorList>
            <person name="Gomez-Simmonds A."/>
            <person name="Annavajhala M.K."/>
            <person name="Uhlemann A.-C."/>
        </authorList>
    </citation>
    <scope>NUCLEOTIDE SEQUENCE</scope>
    <source>
        <strain evidence="1">KP1826</strain>
    </source>
</reference>
<comment type="caution">
    <text evidence="1">The sequence shown here is derived from an EMBL/GenBank/DDBJ whole genome shotgun (WGS) entry which is preliminary data.</text>
</comment>
<accession>A0A927E1Q3</accession>
<dbReference type="EMBL" id="JACXSV010000009">
    <property type="protein sequence ID" value="MBD3722856.1"/>
    <property type="molecule type" value="Genomic_DNA"/>
</dbReference>
<proteinExistence type="predicted"/>
<name>A0A927E1Q3_KLEPN</name>
<dbReference type="Proteomes" id="UP000598328">
    <property type="component" value="Unassembled WGS sequence"/>
</dbReference>
<gene>
    <name evidence="1" type="ORF">IE978_22795</name>
</gene>
<sequence>MITSGRVLPRSAWPRARIASAVFLAVSGKAAEVVVEGGMDHRVGVPDASQQRLRGIQRAAMHLGAGRLQGLCGAFAAREADNLMARRLQRRKNT</sequence>
<evidence type="ECO:0000313" key="2">
    <source>
        <dbReference type="Proteomes" id="UP000598328"/>
    </source>
</evidence>
<organism evidence="1 2">
    <name type="scientific">Klebsiella pneumoniae</name>
    <dbReference type="NCBI Taxonomy" id="573"/>
    <lineage>
        <taxon>Bacteria</taxon>
        <taxon>Pseudomonadati</taxon>
        <taxon>Pseudomonadota</taxon>
        <taxon>Gammaproteobacteria</taxon>
        <taxon>Enterobacterales</taxon>
        <taxon>Enterobacteriaceae</taxon>
        <taxon>Klebsiella/Raoultella group</taxon>
        <taxon>Klebsiella</taxon>
        <taxon>Klebsiella pneumoniae complex</taxon>
    </lineage>
</organism>
<evidence type="ECO:0000313" key="1">
    <source>
        <dbReference type="EMBL" id="MBD3722856.1"/>
    </source>
</evidence>